<dbReference type="Gene3D" id="3.30.70.20">
    <property type="match status" value="1"/>
</dbReference>
<name>A0A2H0XX87_UNCSA</name>
<feature type="domain" description="4Fe-4S ferredoxin-type" evidence="4">
    <location>
        <begin position="85"/>
        <end position="114"/>
    </location>
</feature>
<dbReference type="SUPFAM" id="SSF52540">
    <property type="entry name" value="P-loop containing nucleoside triphosphate hydrolases"/>
    <property type="match status" value="1"/>
</dbReference>
<evidence type="ECO:0000313" key="5">
    <source>
        <dbReference type="EMBL" id="PIS28749.1"/>
    </source>
</evidence>
<dbReference type="InterPro" id="IPR017896">
    <property type="entry name" value="4Fe4S_Fe-S-bd"/>
</dbReference>
<comment type="caution">
    <text evidence="5">The sequence shown here is derived from an EMBL/GenBank/DDBJ whole genome shotgun (WGS) entry which is preliminary data.</text>
</comment>
<evidence type="ECO:0000313" key="6">
    <source>
        <dbReference type="Proteomes" id="UP000231343"/>
    </source>
</evidence>
<evidence type="ECO:0000259" key="4">
    <source>
        <dbReference type="PROSITE" id="PS51379"/>
    </source>
</evidence>
<organism evidence="5 6">
    <name type="scientific">Candidatus Saganbacteria bacterium CG08_land_8_20_14_0_20_45_16</name>
    <dbReference type="NCBI Taxonomy" id="2014293"/>
    <lineage>
        <taxon>Bacteria</taxon>
        <taxon>Bacillati</taxon>
        <taxon>Saganbacteria</taxon>
    </lineage>
</organism>
<evidence type="ECO:0000256" key="1">
    <source>
        <dbReference type="ARBA" id="ARBA00022723"/>
    </source>
</evidence>
<evidence type="ECO:0000256" key="2">
    <source>
        <dbReference type="ARBA" id="ARBA00023004"/>
    </source>
</evidence>
<dbReference type="Proteomes" id="UP000231343">
    <property type="component" value="Unassembled WGS sequence"/>
</dbReference>
<dbReference type="AlphaFoldDB" id="A0A2H0XX87"/>
<reference evidence="5 6" key="1">
    <citation type="submission" date="2017-09" db="EMBL/GenBank/DDBJ databases">
        <title>Depth-based differentiation of microbial function through sediment-hosted aquifers and enrichment of novel symbionts in the deep terrestrial subsurface.</title>
        <authorList>
            <person name="Probst A.J."/>
            <person name="Ladd B."/>
            <person name="Jarett J.K."/>
            <person name="Geller-Mcgrath D.E."/>
            <person name="Sieber C.M."/>
            <person name="Emerson J.B."/>
            <person name="Anantharaman K."/>
            <person name="Thomas B.C."/>
            <person name="Malmstrom R."/>
            <person name="Stieglmeier M."/>
            <person name="Klingl A."/>
            <person name="Woyke T."/>
            <person name="Ryan C.M."/>
            <person name="Banfield J.F."/>
        </authorList>
    </citation>
    <scope>NUCLEOTIDE SEQUENCE [LARGE SCALE GENOMIC DNA]</scope>
    <source>
        <strain evidence="5">CG08_land_8_20_14_0_20_45_16</strain>
    </source>
</reference>
<dbReference type="Gene3D" id="3.40.50.300">
    <property type="entry name" value="P-loop containing nucleotide triphosphate hydrolases"/>
    <property type="match status" value="1"/>
</dbReference>
<evidence type="ECO:0000256" key="3">
    <source>
        <dbReference type="ARBA" id="ARBA00023014"/>
    </source>
</evidence>
<dbReference type="CDD" id="cd03110">
    <property type="entry name" value="SIMIBI_bact_arch"/>
    <property type="match status" value="1"/>
</dbReference>
<dbReference type="PROSITE" id="PS00198">
    <property type="entry name" value="4FE4S_FER_1"/>
    <property type="match status" value="1"/>
</dbReference>
<keyword evidence="1" id="KW-0479">Metal-binding</keyword>
<dbReference type="GO" id="GO:0051536">
    <property type="term" value="F:iron-sulfur cluster binding"/>
    <property type="evidence" value="ECO:0007669"/>
    <property type="project" value="UniProtKB-KW"/>
</dbReference>
<dbReference type="InterPro" id="IPR002586">
    <property type="entry name" value="CobQ/CobB/MinD/ParA_Nub-bd_dom"/>
</dbReference>
<proteinExistence type="predicted"/>
<dbReference type="GO" id="GO:0046872">
    <property type="term" value="F:metal ion binding"/>
    <property type="evidence" value="ECO:0007669"/>
    <property type="project" value="UniProtKB-KW"/>
</dbReference>
<accession>A0A2H0XX87</accession>
<dbReference type="InterPro" id="IPR027417">
    <property type="entry name" value="P-loop_NTPase"/>
</dbReference>
<feature type="domain" description="4Fe-4S ferredoxin-type" evidence="4">
    <location>
        <begin position="59"/>
        <end position="83"/>
    </location>
</feature>
<gene>
    <name evidence="5" type="ORF">COT42_07050</name>
</gene>
<keyword evidence="3" id="KW-0411">Iron-sulfur</keyword>
<dbReference type="InterPro" id="IPR017900">
    <property type="entry name" value="4Fe4S_Fe_S_CS"/>
</dbReference>
<dbReference type="PANTHER" id="PTHR43534:SF1">
    <property type="entry name" value="4FE-4S CLUSTER CONTAINING PARA FAMILY ATPASE PROTEIN"/>
    <property type="match status" value="1"/>
</dbReference>
<keyword evidence="2" id="KW-0408">Iron</keyword>
<dbReference type="PANTHER" id="PTHR43534">
    <property type="entry name" value="MIND SUPERFAMILY P-LOOP ATPASE CONTAINING AN INSERTED FERREDOXIN DOMAIN"/>
    <property type="match status" value="1"/>
</dbReference>
<protein>
    <submittedName>
        <fullName evidence="5">(4Fe-4S)-binding protein</fullName>
    </submittedName>
</protein>
<dbReference type="PROSITE" id="PS51379">
    <property type="entry name" value="4FE4S_FER_2"/>
    <property type="match status" value="2"/>
</dbReference>
<sequence>MKQIVVISGKGGTGKTVITASLAALAQNKVMVDCDVDAADLHLLLQPKIKERHEFWSGKTAFIDSQLCQKCGRCVPACRFQAIADSYVVDPIACEGCGLCSNLCPYDAIQMKENLAGEWLVSDTRYGSLVHAKLGIAEENSGKLVAKVRQVARDIAKRDKLDHVIIDGPPGIGCPVIASLSGVDCALIVTEPTLSGLHDAQRVLEVADHFKVPIKFVINKYDLNLEVTSQIEDFCQSKGIPVIGKIAFDRRIVESMVAGKTIVEWETGPIREELVSIWKKLQTA</sequence>
<dbReference type="Pfam" id="PF01656">
    <property type="entry name" value="CbiA"/>
    <property type="match status" value="1"/>
</dbReference>
<dbReference type="SUPFAM" id="SSF54862">
    <property type="entry name" value="4Fe-4S ferredoxins"/>
    <property type="match status" value="1"/>
</dbReference>
<dbReference type="EMBL" id="PEYM01000117">
    <property type="protein sequence ID" value="PIS28749.1"/>
    <property type="molecule type" value="Genomic_DNA"/>
</dbReference>
<dbReference type="Pfam" id="PF00037">
    <property type="entry name" value="Fer4"/>
    <property type="match status" value="2"/>
</dbReference>